<evidence type="ECO:0000256" key="1">
    <source>
        <dbReference type="SAM" id="MobiDB-lite"/>
    </source>
</evidence>
<dbReference type="OrthoDB" id="26872at2"/>
<geneLocation type="plasmid" evidence="4 5">
    <name>pCmarinum1</name>
</geneLocation>
<dbReference type="Pfam" id="PF03713">
    <property type="entry name" value="DUF305"/>
    <property type="match status" value="1"/>
</dbReference>
<feature type="domain" description="DUF305" evidence="3">
    <location>
        <begin position="67"/>
        <end position="224"/>
    </location>
</feature>
<protein>
    <submittedName>
        <fullName evidence="4">Lipoprotein</fullName>
    </submittedName>
</protein>
<dbReference type="HOGENOM" id="CLU_074343_1_1_11"/>
<dbReference type="EMBL" id="CP007792">
    <property type="protein sequence ID" value="AJK70144.1"/>
    <property type="molecule type" value="Genomic_DNA"/>
</dbReference>
<dbReference type="KEGG" id="cmq:B840_12880"/>
<organism evidence="4 5">
    <name type="scientific">Corynebacterium marinum DSM 44953</name>
    <dbReference type="NCBI Taxonomy" id="1224162"/>
    <lineage>
        <taxon>Bacteria</taxon>
        <taxon>Bacillati</taxon>
        <taxon>Actinomycetota</taxon>
        <taxon>Actinomycetes</taxon>
        <taxon>Mycobacteriales</taxon>
        <taxon>Corynebacteriaceae</taxon>
        <taxon>Corynebacterium</taxon>
    </lineage>
</organism>
<evidence type="ECO:0000259" key="3">
    <source>
        <dbReference type="Pfam" id="PF03713"/>
    </source>
</evidence>
<feature type="signal peptide" evidence="2">
    <location>
        <begin position="1"/>
        <end position="19"/>
    </location>
</feature>
<keyword evidence="2" id="KW-0732">Signal</keyword>
<dbReference type="PANTHER" id="PTHR36933">
    <property type="entry name" value="SLL0788 PROTEIN"/>
    <property type="match status" value="1"/>
</dbReference>
<feature type="region of interest" description="Disordered" evidence="1">
    <location>
        <begin position="24"/>
        <end position="55"/>
    </location>
</feature>
<dbReference type="PROSITE" id="PS51257">
    <property type="entry name" value="PROKAR_LIPOPROTEIN"/>
    <property type="match status" value="1"/>
</dbReference>
<dbReference type="Proteomes" id="UP000031928">
    <property type="component" value="Plasmid pCmarinum1"/>
</dbReference>
<evidence type="ECO:0000256" key="2">
    <source>
        <dbReference type="SAM" id="SignalP"/>
    </source>
</evidence>
<dbReference type="InterPro" id="IPR012347">
    <property type="entry name" value="Ferritin-like"/>
</dbReference>
<dbReference type="PANTHER" id="PTHR36933:SF1">
    <property type="entry name" value="SLL0788 PROTEIN"/>
    <property type="match status" value="1"/>
</dbReference>
<gene>
    <name evidence="4" type="ORF">B840_12880</name>
</gene>
<proteinExistence type="predicted"/>
<dbReference type="AlphaFoldDB" id="A0A0B6TV37"/>
<keyword evidence="4" id="KW-0614">Plasmid</keyword>
<reference evidence="4 5" key="1">
    <citation type="submission" date="2014-05" db="EMBL/GenBank/DDBJ databases">
        <title>Complete genome sequence of Corynebacterium marinum DSM 44953.</title>
        <authorList>
            <person name="Schaffert L."/>
            <person name="Albersmeier A."/>
            <person name="Kalinowski J."/>
            <person name="Ruckert C."/>
        </authorList>
    </citation>
    <scope>NUCLEOTIDE SEQUENCE [LARGE SCALE GENOMIC DNA]</scope>
    <source>
        <strain evidence="4 5">DSM 44953</strain>
        <plasmid evidence="4 5">pCmarinum1</plasmid>
    </source>
</reference>
<feature type="chain" id="PRO_5039298253" evidence="2">
    <location>
        <begin position="20"/>
        <end position="227"/>
    </location>
</feature>
<evidence type="ECO:0000313" key="4">
    <source>
        <dbReference type="EMBL" id="AJK70144.1"/>
    </source>
</evidence>
<name>A0A0B6TV37_9CORY</name>
<sequence length="227" mass="24323">MKRTITLSTLTLVAALTLAACGQGAETGDTGTLTTSTETVTRSTETTTGTTTAQAPGEIAGEHNNADVMFTRMMIPHHQQALEMSEILLAKDDIPGEVAGFAERVVDTQTAEIDQMNAMLETWDWQPGSGNMGNMGSGNMGNMGSGNMGDMGDMMDREGMTALENAEGAEAVRLYLEHMIPHHEGAIDMARNQVNNGDNPQAIALAEQMITTQEAEITEMKQMLQNL</sequence>
<accession>A0A0B6TV37</accession>
<feature type="compositionally biased region" description="Low complexity" evidence="1">
    <location>
        <begin position="24"/>
        <end position="52"/>
    </location>
</feature>
<evidence type="ECO:0000313" key="5">
    <source>
        <dbReference type="Proteomes" id="UP000031928"/>
    </source>
</evidence>
<dbReference type="InterPro" id="IPR005183">
    <property type="entry name" value="DUF305_CopM-like"/>
</dbReference>
<keyword evidence="5" id="KW-1185">Reference proteome</keyword>
<keyword evidence="4" id="KW-0449">Lipoprotein</keyword>
<dbReference type="RefSeq" id="WP_042622851.1">
    <property type="nucleotide sequence ID" value="NZ_CP007792.1"/>
</dbReference>
<dbReference type="Gene3D" id="1.20.1260.10">
    <property type="match status" value="1"/>
</dbReference>